<accession>A0A1S2V9R4</accession>
<name>A0A1S2V9R4_9BACT</name>
<dbReference type="AlphaFoldDB" id="A0A1S2V9R4"/>
<evidence type="ECO:0000313" key="1">
    <source>
        <dbReference type="EMBL" id="OIN55471.1"/>
    </source>
</evidence>
<dbReference type="GO" id="GO:0016798">
    <property type="term" value="F:hydrolase activity, acting on glycosyl bonds"/>
    <property type="evidence" value="ECO:0007669"/>
    <property type="project" value="UniProtKB-KW"/>
</dbReference>
<protein>
    <submittedName>
        <fullName evidence="1">Uncharacterized protein</fullName>
    </submittedName>
</protein>
<dbReference type="InterPro" id="IPR044901">
    <property type="entry name" value="Trehalose_TreZ_E-set_sf"/>
</dbReference>
<dbReference type="SUPFAM" id="SSF51445">
    <property type="entry name" value="(Trans)glycosidases"/>
    <property type="match status" value="1"/>
</dbReference>
<keyword evidence="2" id="KW-1185">Reference proteome</keyword>
<dbReference type="Gene3D" id="1.10.10.760">
    <property type="entry name" value="E-set domains of sugar-utilizing enzymes"/>
    <property type="match status" value="1"/>
</dbReference>
<comment type="caution">
    <text evidence="1">The sequence shown here is derived from an EMBL/GenBank/DDBJ whole genome shotgun (WGS) entry which is preliminary data.</text>
</comment>
<evidence type="ECO:0000313" key="2">
    <source>
        <dbReference type="Proteomes" id="UP000181790"/>
    </source>
</evidence>
<dbReference type="Gene3D" id="3.20.20.80">
    <property type="entry name" value="Glycosidases"/>
    <property type="match status" value="1"/>
</dbReference>
<dbReference type="EMBL" id="MORL01000130">
    <property type="protein sequence ID" value="OIN55471.1"/>
    <property type="molecule type" value="Genomic_DNA"/>
</dbReference>
<proteinExistence type="predicted"/>
<dbReference type="Proteomes" id="UP000181790">
    <property type="component" value="Unassembled WGS sequence"/>
</dbReference>
<reference evidence="1 2" key="1">
    <citation type="submission" date="2016-10" db="EMBL/GenBank/DDBJ databases">
        <title>Arsenicibacter rosenii gen. nov., sp. nov., an efficient arsenic-methylating bacterium isolated from an arsenic-contaminated paddy soil.</title>
        <authorList>
            <person name="Huang K."/>
        </authorList>
    </citation>
    <scope>NUCLEOTIDE SEQUENCE [LARGE SCALE GENOMIC DNA]</scope>
    <source>
        <strain evidence="1 2">SM-1</strain>
    </source>
</reference>
<dbReference type="InterPro" id="IPR017853">
    <property type="entry name" value="GH"/>
</dbReference>
<gene>
    <name evidence="1" type="ORF">BLX24_30265</name>
</gene>
<organism evidence="1 2">
    <name type="scientific">Arsenicibacter rosenii</name>
    <dbReference type="NCBI Taxonomy" id="1750698"/>
    <lineage>
        <taxon>Bacteria</taxon>
        <taxon>Pseudomonadati</taxon>
        <taxon>Bacteroidota</taxon>
        <taxon>Cytophagia</taxon>
        <taxon>Cytophagales</taxon>
        <taxon>Spirosomataceae</taxon>
        <taxon>Arsenicibacter</taxon>
    </lineage>
</organism>
<sequence length="273" mass="30995">MVDPAGKSRYRDFGRIEQLAKAYTDGFVVSGEFVSFRQRKFGRSTAGMDADKFVVFSLNHDQVGNRVGGERLSKLVNLKLQKLSAAAVLLSPYVPMLFMGEEYGEEAPFYYFVDHSDPELIQAVKEGRRNDFAAFGDSEYKDPFDEDVYRQSVLNWESRYTGKHAELLDWHKALLTLRREEPALQNVRKNDIRVSILDDGGLMLHRQCVHGLYHVVAFFNLTQKSIVARLPGWLENAEVRLHSGREAVITKNKQLTLEPHQVVVVSGASSLTE</sequence>